<name>A0ABS0SXG4_9CAUL</name>
<keyword evidence="1" id="KW-0732">Signal</keyword>
<dbReference type="RefSeq" id="WP_198576239.1">
    <property type="nucleotide sequence ID" value="NZ_JADWOX010000007.1"/>
</dbReference>
<keyword evidence="3" id="KW-1185">Reference proteome</keyword>
<proteinExistence type="predicted"/>
<dbReference type="EMBL" id="JADWOX010000007">
    <property type="protein sequence ID" value="MBI1684320.1"/>
    <property type="molecule type" value="Genomic_DNA"/>
</dbReference>
<protein>
    <recommendedName>
        <fullName evidence="4">Spore coat protein U domain-containing protein</fullName>
    </recommendedName>
</protein>
<gene>
    <name evidence="2" type="ORF">I4Q42_11640</name>
</gene>
<evidence type="ECO:0000313" key="3">
    <source>
        <dbReference type="Proteomes" id="UP000639859"/>
    </source>
</evidence>
<accession>A0ABS0SXG4</accession>
<dbReference type="Proteomes" id="UP000639859">
    <property type="component" value="Unassembled WGS sequence"/>
</dbReference>
<feature type="signal peptide" evidence="1">
    <location>
        <begin position="1"/>
        <end position="24"/>
    </location>
</feature>
<comment type="caution">
    <text evidence="2">The sequence shown here is derived from an EMBL/GenBank/DDBJ whole genome shotgun (WGS) entry which is preliminary data.</text>
</comment>
<evidence type="ECO:0008006" key="4">
    <source>
        <dbReference type="Google" id="ProtNLM"/>
    </source>
</evidence>
<feature type="chain" id="PRO_5047092702" description="Spore coat protein U domain-containing protein" evidence="1">
    <location>
        <begin position="25"/>
        <end position="195"/>
    </location>
</feature>
<evidence type="ECO:0000256" key="1">
    <source>
        <dbReference type="SAM" id="SignalP"/>
    </source>
</evidence>
<sequence length="195" mass="18951">MKTVLILAAAATLGVAATAPAVLAQTVATSGDQAASQLELLAQAPSACVLSPPSAASGANASFTAQGGQAGVVRFTQFVDPQTAQPRDSSISLAFPLVCNSAHRLVVRTDGTGLSRTAGAAPAAGFRDSLDFQVTANWAGASASGASTALTPIDLATANGAAGQMNLVVAVAGGGAPMVAGDYAGTLVVELEAAN</sequence>
<evidence type="ECO:0000313" key="2">
    <source>
        <dbReference type="EMBL" id="MBI1684320.1"/>
    </source>
</evidence>
<organism evidence="2 3">
    <name type="scientific">Caulobacter hibisci</name>
    <dbReference type="NCBI Taxonomy" id="2035993"/>
    <lineage>
        <taxon>Bacteria</taxon>
        <taxon>Pseudomonadati</taxon>
        <taxon>Pseudomonadota</taxon>
        <taxon>Alphaproteobacteria</taxon>
        <taxon>Caulobacterales</taxon>
        <taxon>Caulobacteraceae</taxon>
        <taxon>Caulobacter</taxon>
    </lineage>
</organism>
<reference evidence="2 3" key="1">
    <citation type="submission" date="2020-11" db="EMBL/GenBank/DDBJ databases">
        <title>genome sequence of strain KACC 18849.</title>
        <authorList>
            <person name="Gao J."/>
            <person name="Zhang X."/>
        </authorList>
    </citation>
    <scope>NUCLEOTIDE SEQUENCE [LARGE SCALE GENOMIC DNA]</scope>
    <source>
        <strain evidence="2 3">KACC 18849</strain>
    </source>
</reference>